<feature type="domain" description="Mannosylglycerate synthase GT" evidence="2">
    <location>
        <begin position="2"/>
        <end position="238"/>
    </location>
</feature>
<dbReference type="OrthoDB" id="5011697at2"/>
<dbReference type="EMBL" id="FRAU01000001">
    <property type="protein sequence ID" value="SHK14116.1"/>
    <property type="molecule type" value="Genomic_DNA"/>
</dbReference>
<dbReference type="InterPro" id="IPR029044">
    <property type="entry name" value="Nucleotide-diphossugar_trans"/>
</dbReference>
<dbReference type="Pfam" id="PF21967">
    <property type="entry name" value="MGS_C"/>
    <property type="match status" value="1"/>
</dbReference>
<dbReference type="RefSeq" id="WP_072714297.1">
    <property type="nucleotide sequence ID" value="NZ_FRAU01000001.1"/>
</dbReference>
<evidence type="ECO:0000259" key="2">
    <source>
        <dbReference type="Pfam" id="PF21969"/>
    </source>
</evidence>
<evidence type="ECO:0000259" key="1">
    <source>
        <dbReference type="Pfam" id="PF21967"/>
    </source>
</evidence>
<sequence length="397" mass="46294">MSLVVFPFKHEHPEVLLHNVRVAAGHPRVREVLCIGYEREQTYEAVEQAAPEITRATGTPVTLRLQERLGTMRPGKGDGMNTALRYFLEETQWERLHFYDADITSFGPDWITKAEEAADFGYGLVRHYFPRASTDAMITWMITRTGFALLWPHTELSWIEQPLGGELLMRREVAAMLYQDERVRRQSDWGIDTLYTFVTVQQGVSIYECYIPEGKAHRLYGGLDDLRTMLVECFAAIQYLQHEVVGQPAIHRLEHPHRVPVQIAERVGYDIEATLHRLMQHWTPRQVELLDYFTTSVREGLRTCQRRPVFNFMDEMAWAATYHILLEHFQLGDPDWEELLFKLWTTRVLNYTMTVALRGYDYAQQYLYRMLGRYRYQAALENGRGHPVPPRAAVPTA</sequence>
<accession>A0A1M6Q217</accession>
<evidence type="ECO:0000313" key="3">
    <source>
        <dbReference type="EMBL" id="SHK14116.1"/>
    </source>
</evidence>
<feature type="domain" description="Mannosylglycerate synthase C-terminal" evidence="1">
    <location>
        <begin position="263"/>
        <end position="370"/>
    </location>
</feature>
<evidence type="ECO:0000313" key="4">
    <source>
        <dbReference type="Proteomes" id="UP000185812"/>
    </source>
</evidence>
<dbReference type="Pfam" id="PF21969">
    <property type="entry name" value="MGS_GT"/>
    <property type="match status" value="1"/>
</dbReference>
<reference evidence="4" key="1">
    <citation type="submission" date="2016-11" db="EMBL/GenBank/DDBJ databases">
        <authorList>
            <person name="Varghese N."/>
            <person name="Submissions S."/>
        </authorList>
    </citation>
    <scope>NUCLEOTIDE SEQUENCE [LARGE SCALE GENOMIC DNA]</scope>
    <source>
        <strain evidence="4">DSM 22212</strain>
    </source>
</reference>
<dbReference type="Proteomes" id="UP000185812">
    <property type="component" value="Unassembled WGS sequence"/>
</dbReference>
<dbReference type="AlphaFoldDB" id="A0A1M6Q217"/>
<protein>
    <submittedName>
        <fullName evidence="3">Mannosylglycerate synthase</fullName>
    </submittedName>
</protein>
<proteinExistence type="predicted"/>
<name>A0A1M6Q217_9BACT</name>
<dbReference type="InterPro" id="IPR054145">
    <property type="entry name" value="MGS_GT"/>
</dbReference>
<gene>
    <name evidence="3" type="ORF">SAMN04488087_0428</name>
</gene>
<keyword evidence="4" id="KW-1185">Reference proteome</keyword>
<dbReference type="SUPFAM" id="SSF53448">
    <property type="entry name" value="Nucleotide-diphospho-sugar transferases"/>
    <property type="match status" value="1"/>
</dbReference>
<dbReference type="InterPro" id="IPR054143">
    <property type="entry name" value="MGS_C"/>
</dbReference>
<organism evidence="3 4">
    <name type="scientific">Rhodothermus profundi</name>
    <dbReference type="NCBI Taxonomy" id="633813"/>
    <lineage>
        <taxon>Bacteria</taxon>
        <taxon>Pseudomonadati</taxon>
        <taxon>Rhodothermota</taxon>
        <taxon>Rhodothermia</taxon>
        <taxon>Rhodothermales</taxon>
        <taxon>Rhodothermaceae</taxon>
        <taxon>Rhodothermus</taxon>
    </lineage>
</organism>
<dbReference type="Gene3D" id="3.90.550.10">
    <property type="entry name" value="Spore Coat Polysaccharide Biosynthesis Protein SpsA, Chain A"/>
    <property type="match status" value="2"/>
</dbReference>
<dbReference type="STRING" id="633813.SAMN04488087_0428"/>